<evidence type="ECO:0000256" key="1">
    <source>
        <dbReference type="SAM" id="MobiDB-lite"/>
    </source>
</evidence>
<accession>A0ABS3UIZ0</accession>
<feature type="compositionally biased region" description="Basic and acidic residues" evidence="1">
    <location>
        <begin position="1"/>
        <end position="11"/>
    </location>
</feature>
<comment type="caution">
    <text evidence="2">The sequence shown here is derived from an EMBL/GenBank/DDBJ whole genome shotgun (WGS) entry which is preliminary data.</text>
</comment>
<gene>
    <name evidence="2" type="ORF">J5X75_14575</name>
</gene>
<protein>
    <submittedName>
        <fullName evidence="2">Uncharacterized protein</fullName>
    </submittedName>
</protein>
<evidence type="ECO:0000313" key="3">
    <source>
        <dbReference type="Proteomes" id="UP000679690"/>
    </source>
</evidence>
<dbReference type="RefSeq" id="WP_208467901.1">
    <property type="nucleotide sequence ID" value="NZ_JAGFNS010000008.1"/>
</dbReference>
<name>A0ABS3UIZ0_9ACTN</name>
<dbReference type="EMBL" id="JAGFNS010000008">
    <property type="protein sequence ID" value="MBO3738750.1"/>
    <property type="molecule type" value="Genomic_DNA"/>
</dbReference>
<proteinExistence type="predicted"/>
<sequence>MTTADDNRLEPIGDPDEETGDFAGEHEDFTTGEPEVEPEPESPDRYSGGLDREGPP</sequence>
<reference evidence="2 3" key="1">
    <citation type="submission" date="2021-03" db="EMBL/GenBank/DDBJ databases">
        <title>Actinoplanes flavus sp. nov., a novel actinomycete isolated from Coconut Palm rhizosphere soil.</title>
        <authorList>
            <person name="Luo X."/>
        </authorList>
    </citation>
    <scope>NUCLEOTIDE SEQUENCE [LARGE SCALE GENOMIC DNA]</scope>
    <source>
        <strain evidence="2 3">NEAU-H7</strain>
    </source>
</reference>
<dbReference type="Proteomes" id="UP000679690">
    <property type="component" value="Unassembled WGS sequence"/>
</dbReference>
<keyword evidence="3" id="KW-1185">Reference proteome</keyword>
<evidence type="ECO:0000313" key="2">
    <source>
        <dbReference type="EMBL" id="MBO3738750.1"/>
    </source>
</evidence>
<organism evidence="2 3">
    <name type="scientific">Actinoplanes flavus</name>
    <dbReference type="NCBI Taxonomy" id="2820290"/>
    <lineage>
        <taxon>Bacteria</taxon>
        <taxon>Bacillati</taxon>
        <taxon>Actinomycetota</taxon>
        <taxon>Actinomycetes</taxon>
        <taxon>Micromonosporales</taxon>
        <taxon>Micromonosporaceae</taxon>
        <taxon>Actinoplanes</taxon>
    </lineage>
</organism>
<feature type="region of interest" description="Disordered" evidence="1">
    <location>
        <begin position="1"/>
        <end position="56"/>
    </location>
</feature>